<name>A0A485N476_LYNPA</name>
<reference evidence="4 5" key="1">
    <citation type="submission" date="2019-01" db="EMBL/GenBank/DDBJ databases">
        <authorList>
            <person name="Alioto T."/>
            <person name="Alioto T."/>
        </authorList>
    </citation>
    <scope>NUCLEOTIDE SEQUENCE [LARGE SCALE GENOMIC DNA]</scope>
</reference>
<dbReference type="GO" id="GO:0051028">
    <property type="term" value="P:mRNA transport"/>
    <property type="evidence" value="ECO:0007669"/>
    <property type="project" value="TreeGrafter"/>
</dbReference>
<dbReference type="GO" id="GO:0003730">
    <property type="term" value="F:mRNA 3'-UTR binding"/>
    <property type="evidence" value="ECO:0007669"/>
    <property type="project" value="TreeGrafter"/>
</dbReference>
<dbReference type="Pfam" id="PF16096">
    <property type="entry name" value="FXR_C1"/>
    <property type="match status" value="1"/>
</dbReference>
<dbReference type="EMBL" id="CAAGRJ010009520">
    <property type="protein sequence ID" value="VFV27034.1"/>
    <property type="molecule type" value="Genomic_DNA"/>
</dbReference>
<proteinExistence type="predicted"/>
<dbReference type="GO" id="GO:0045182">
    <property type="term" value="F:translation regulator activity"/>
    <property type="evidence" value="ECO:0007669"/>
    <property type="project" value="TreeGrafter"/>
</dbReference>
<dbReference type="GO" id="GO:0043488">
    <property type="term" value="P:regulation of mRNA stability"/>
    <property type="evidence" value="ECO:0007669"/>
    <property type="project" value="TreeGrafter"/>
</dbReference>
<organism evidence="4 5">
    <name type="scientific">Lynx pardinus</name>
    <name type="common">Iberian lynx</name>
    <name type="synonym">Felis pardina</name>
    <dbReference type="NCBI Taxonomy" id="191816"/>
    <lineage>
        <taxon>Eukaryota</taxon>
        <taxon>Metazoa</taxon>
        <taxon>Chordata</taxon>
        <taxon>Craniata</taxon>
        <taxon>Vertebrata</taxon>
        <taxon>Euteleostomi</taxon>
        <taxon>Mammalia</taxon>
        <taxon>Eutheria</taxon>
        <taxon>Laurasiatheria</taxon>
        <taxon>Carnivora</taxon>
        <taxon>Feliformia</taxon>
        <taxon>Felidae</taxon>
        <taxon>Felinae</taxon>
        <taxon>Lynx</taxon>
    </lineage>
</organism>
<dbReference type="GO" id="GO:0005634">
    <property type="term" value="C:nucleus"/>
    <property type="evidence" value="ECO:0007669"/>
    <property type="project" value="TreeGrafter"/>
</dbReference>
<feature type="compositionally biased region" description="Basic residues" evidence="1">
    <location>
        <begin position="115"/>
        <end position="125"/>
    </location>
</feature>
<dbReference type="GO" id="GO:0010494">
    <property type="term" value="C:cytoplasmic stress granule"/>
    <property type="evidence" value="ECO:0007669"/>
    <property type="project" value="TreeGrafter"/>
</dbReference>
<feature type="region of interest" description="Disordered" evidence="1">
    <location>
        <begin position="161"/>
        <end position="210"/>
    </location>
</feature>
<feature type="compositionally biased region" description="Basic and acidic residues" evidence="1">
    <location>
        <begin position="169"/>
        <end position="192"/>
    </location>
</feature>
<dbReference type="Pfam" id="PF16097">
    <property type="entry name" value="FXR_C3"/>
    <property type="match status" value="1"/>
</dbReference>
<feature type="region of interest" description="Disordered" evidence="1">
    <location>
        <begin position="65"/>
        <end position="143"/>
    </location>
</feature>
<dbReference type="PANTHER" id="PTHR10603:SF6">
    <property type="entry name" value="RNA-BINDING PROTEIN FXR1"/>
    <property type="match status" value="1"/>
</dbReference>
<accession>A0A485N476</accession>
<dbReference type="InterPro" id="IPR032172">
    <property type="entry name" value="FXR1_C1"/>
</dbReference>
<dbReference type="PANTHER" id="PTHR10603">
    <property type="entry name" value="FRAGILE X MENTAL RETARDATION SYNDROME-RELATED PROTEIN"/>
    <property type="match status" value="1"/>
</dbReference>
<evidence type="ECO:0000259" key="3">
    <source>
        <dbReference type="Pfam" id="PF16097"/>
    </source>
</evidence>
<evidence type="ECO:0000256" key="1">
    <source>
        <dbReference type="SAM" id="MobiDB-lite"/>
    </source>
</evidence>
<dbReference type="InterPro" id="IPR040148">
    <property type="entry name" value="FMR1"/>
</dbReference>
<keyword evidence="5" id="KW-1185">Reference proteome</keyword>
<dbReference type="InterPro" id="IPR032177">
    <property type="entry name" value="FXR_C3"/>
</dbReference>
<dbReference type="GO" id="GO:0045727">
    <property type="term" value="P:positive regulation of translation"/>
    <property type="evidence" value="ECO:0007669"/>
    <property type="project" value="TreeGrafter"/>
</dbReference>
<dbReference type="Proteomes" id="UP000386466">
    <property type="component" value="Unassembled WGS sequence"/>
</dbReference>
<dbReference type="GO" id="GO:0098793">
    <property type="term" value="C:presynapse"/>
    <property type="evidence" value="ECO:0007669"/>
    <property type="project" value="GOC"/>
</dbReference>
<dbReference type="GO" id="GO:0048170">
    <property type="term" value="P:positive regulation of long-term neuronal synaptic plasticity"/>
    <property type="evidence" value="ECO:0007669"/>
    <property type="project" value="TreeGrafter"/>
</dbReference>
<evidence type="ECO:0000259" key="2">
    <source>
        <dbReference type="Pfam" id="PF16096"/>
    </source>
</evidence>
<feature type="compositionally biased region" description="Basic and acidic residues" evidence="1">
    <location>
        <begin position="103"/>
        <end position="114"/>
    </location>
</feature>
<dbReference type="GO" id="GO:0043005">
    <property type="term" value="C:neuron projection"/>
    <property type="evidence" value="ECO:0007669"/>
    <property type="project" value="TreeGrafter"/>
</dbReference>
<dbReference type="GO" id="GO:0048513">
    <property type="term" value="P:animal organ development"/>
    <property type="evidence" value="ECO:0007669"/>
    <property type="project" value="TreeGrafter"/>
</dbReference>
<sequence>MNSYDRWVLGLREEEAEVVGALITPPVMVQTLSCLAPLKQNLSVKTGRAIGHWQEKMIERADISVTGGDAQEEEGEVFRGSSSVLKDPDGNPFSLLDNTESDETAHTDASESHHSTNRRRRSRRRRTDEDALLMDGMTESDTNSVKEDGLVTVADYFSRAASQSRQRNVPRETLAKNKKEVARDVTEERGPSEKAINGPTTASGDDISKLRRTPGEEKINTLKEGNTQEAAVLNGVSQTEEVPTFQFFHITFYNSAWTSWPKTDYGSPVFTSHFQFLHLEPRKGRDPEEITR</sequence>
<evidence type="ECO:0000313" key="5">
    <source>
        <dbReference type="Proteomes" id="UP000386466"/>
    </source>
</evidence>
<protein>
    <submittedName>
        <fullName evidence="4">Fragile x mental retardation syndrome-related</fullName>
    </submittedName>
</protein>
<evidence type="ECO:0000313" key="4">
    <source>
        <dbReference type="EMBL" id="VFV27034.1"/>
    </source>
</evidence>
<dbReference type="AlphaFoldDB" id="A0A485N476"/>
<gene>
    <name evidence="4" type="ORF">LYPA_23C018848</name>
</gene>
<dbReference type="GO" id="GO:0099577">
    <property type="term" value="P:regulation of translation at presynapse, modulating synaptic transmission"/>
    <property type="evidence" value="ECO:0007669"/>
    <property type="project" value="TreeGrafter"/>
</dbReference>
<feature type="domain" description="Fragile X-related protein 1 C-terminal region 1" evidence="2">
    <location>
        <begin position="81"/>
        <end position="150"/>
    </location>
</feature>
<feature type="domain" description="Fragile X-related 1 protein C-terminal region 3" evidence="3">
    <location>
        <begin position="170"/>
        <end position="236"/>
    </location>
</feature>